<accession>A0A8T0D3E4</accession>
<comment type="caution">
    <text evidence="5">The sequence shown here is derived from an EMBL/GenBank/DDBJ whole genome shotgun (WGS) entry which is preliminary data.</text>
</comment>
<keyword evidence="2" id="KW-0677">Repeat</keyword>
<feature type="compositionally biased region" description="Polar residues" evidence="4">
    <location>
        <begin position="381"/>
        <end position="391"/>
    </location>
</feature>
<dbReference type="InterPro" id="IPR036322">
    <property type="entry name" value="WD40_repeat_dom_sf"/>
</dbReference>
<keyword evidence="6" id="KW-1185">Reference proteome</keyword>
<feature type="repeat" description="WD" evidence="3">
    <location>
        <begin position="313"/>
        <end position="354"/>
    </location>
</feature>
<dbReference type="Gene3D" id="2.130.10.10">
    <property type="entry name" value="YVTN repeat-like/Quinoprotein amine dehydrogenase"/>
    <property type="match status" value="1"/>
</dbReference>
<feature type="compositionally biased region" description="Polar residues" evidence="4">
    <location>
        <begin position="510"/>
        <end position="525"/>
    </location>
</feature>
<dbReference type="OrthoDB" id="3367at2759"/>
<dbReference type="PANTHER" id="PTHR14107:SF16">
    <property type="entry name" value="AT02583P"/>
    <property type="match status" value="1"/>
</dbReference>
<feature type="region of interest" description="Disordered" evidence="4">
    <location>
        <begin position="702"/>
        <end position="760"/>
    </location>
</feature>
<evidence type="ECO:0000256" key="2">
    <source>
        <dbReference type="ARBA" id="ARBA00022737"/>
    </source>
</evidence>
<name>A0A8T0D3E4_9TREM</name>
<dbReference type="AlphaFoldDB" id="A0A8T0D3E4"/>
<feature type="region of interest" description="Disordered" evidence="4">
    <location>
        <begin position="219"/>
        <end position="251"/>
    </location>
</feature>
<dbReference type="SUPFAM" id="SSF50978">
    <property type="entry name" value="WD40 repeat-like"/>
    <property type="match status" value="1"/>
</dbReference>
<dbReference type="Proteomes" id="UP000699462">
    <property type="component" value="Unassembled WGS sequence"/>
</dbReference>
<dbReference type="Pfam" id="PF00400">
    <property type="entry name" value="WD40"/>
    <property type="match status" value="1"/>
</dbReference>
<dbReference type="InterPro" id="IPR051362">
    <property type="entry name" value="WD_repeat_creC_regulators"/>
</dbReference>
<gene>
    <name evidence="5" type="ORF">P879_09227</name>
</gene>
<feature type="region of interest" description="Disordered" evidence="4">
    <location>
        <begin position="504"/>
        <end position="529"/>
    </location>
</feature>
<dbReference type="PROSITE" id="PS50294">
    <property type="entry name" value="WD_REPEATS_REGION"/>
    <property type="match status" value="1"/>
</dbReference>
<feature type="compositionally biased region" description="Basic and acidic residues" evidence="4">
    <location>
        <begin position="400"/>
        <end position="409"/>
    </location>
</feature>
<feature type="compositionally biased region" description="Polar residues" evidence="4">
    <location>
        <begin position="223"/>
        <end position="245"/>
    </location>
</feature>
<evidence type="ECO:0000256" key="1">
    <source>
        <dbReference type="ARBA" id="ARBA00022574"/>
    </source>
</evidence>
<dbReference type="PROSITE" id="PS50082">
    <property type="entry name" value="WD_REPEATS_2"/>
    <property type="match status" value="1"/>
</dbReference>
<keyword evidence="1 3" id="KW-0853">WD repeat</keyword>
<protein>
    <recommendedName>
        <fullName evidence="7">WD repeat-containing protein 20</fullName>
    </recommendedName>
</protein>
<dbReference type="EMBL" id="JTDF01021339">
    <property type="protein sequence ID" value="KAF8561966.1"/>
    <property type="molecule type" value="Genomic_DNA"/>
</dbReference>
<evidence type="ECO:0000313" key="5">
    <source>
        <dbReference type="EMBL" id="KAF8561966.1"/>
    </source>
</evidence>
<evidence type="ECO:0008006" key="7">
    <source>
        <dbReference type="Google" id="ProtNLM"/>
    </source>
</evidence>
<evidence type="ECO:0000313" key="6">
    <source>
        <dbReference type="Proteomes" id="UP000699462"/>
    </source>
</evidence>
<evidence type="ECO:0000256" key="3">
    <source>
        <dbReference type="PROSITE-ProRule" id="PRU00221"/>
    </source>
</evidence>
<feature type="compositionally biased region" description="Polar residues" evidence="4">
    <location>
        <begin position="741"/>
        <end position="760"/>
    </location>
</feature>
<organism evidence="5 6">
    <name type="scientific">Paragonimus westermani</name>
    <dbReference type="NCBI Taxonomy" id="34504"/>
    <lineage>
        <taxon>Eukaryota</taxon>
        <taxon>Metazoa</taxon>
        <taxon>Spiralia</taxon>
        <taxon>Lophotrochozoa</taxon>
        <taxon>Platyhelminthes</taxon>
        <taxon>Trematoda</taxon>
        <taxon>Digenea</taxon>
        <taxon>Plagiorchiida</taxon>
        <taxon>Troglotremata</taxon>
        <taxon>Troglotrematidae</taxon>
        <taxon>Paragonimus</taxon>
    </lineage>
</organism>
<dbReference type="InterPro" id="IPR015943">
    <property type="entry name" value="WD40/YVTN_repeat-like_dom_sf"/>
</dbReference>
<dbReference type="InterPro" id="IPR001680">
    <property type="entry name" value="WD40_rpt"/>
</dbReference>
<evidence type="ECO:0000256" key="4">
    <source>
        <dbReference type="SAM" id="MobiDB-lite"/>
    </source>
</evidence>
<dbReference type="SMART" id="SM00320">
    <property type="entry name" value="WD40"/>
    <property type="match status" value="5"/>
</dbReference>
<reference evidence="5 6" key="1">
    <citation type="submission" date="2019-07" db="EMBL/GenBank/DDBJ databases">
        <title>Annotation for the trematode Paragonimus westermani.</title>
        <authorList>
            <person name="Choi Y.-J."/>
        </authorList>
    </citation>
    <scope>NUCLEOTIDE SEQUENCE [LARGE SCALE GENOMIC DNA]</scope>
    <source>
        <strain evidence="5">180907_Pwestermani</strain>
    </source>
</reference>
<proteinExistence type="predicted"/>
<feature type="compositionally biased region" description="Polar residues" evidence="4">
    <location>
        <begin position="715"/>
        <end position="732"/>
    </location>
</feature>
<feature type="region of interest" description="Disordered" evidence="4">
    <location>
        <begin position="376"/>
        <end position="424"/>
    </location>
</feature>
<sequence length="847" mass="92683">MSHSFEAVEGQYVLTSCPLPPYKDLQGNGVAIRLSFLENVTSSETCSSFSLEGTGDTSYNGCDWNSAAMFCMNIGKEIYIYTVENQNIPVDRRIFKVSPTCHAFKPSCNDASLLVGLTNGEVHLLYPTRKECCKIFNEEKLIDKTSVTCIGWVPDSPNQFLVSYHSGTLYLFDEKLSPTATPPTYDLFKEAVGFSVYTCKAKSTRNPLYRWVFGTRGGVGSSGAPNSSTESVSKSVQLSHGSNGHTPRVSVNDGNSELLNAGLSQPTFHSLTEDNSAINQFAFSPCGVYLAVVTQDGYLRVIEYHGMELYGYMRSYFAGLLCVDWSPDSRFVVVGGQDDLITVWSMSERAVICRGQGHRSWVSTVRFDPFLCPGLNDPTERNQPPVMNSYAQRRQSSISSRDRRQKRELPAATSTPSPDSQSHEAFVMSRPYRLGSVGQDTMFCLWDLTEDVIRQGMLYVHESTLPLTPECNEDPEHLGPPSFNVLNNTDTGLSSLSSRTSLRTTVSGSAQGHKSQSKLHTTGSPTAAHGRNMSSLFGFLTFSKRKSIHPYSSASITNPPSLSYNSDRIKSSHNLIHRWSNSRCTQDSGHPAVVRWTLPNGTTSKIDCLGGLIDPLRMFDVADQSLFGSPVCPRFGDVPVLEPLVYTVMHQHRLTDLVFRRNTVHVVCQQGLIRSWSRPTRSKEGDCLSEYLSSEQTVPFGEKKAIPTGLPPPQTKQSSATGNTCRTTPCTSHSDRCAPSPISTGSDATTTVPLSHSSVARTDTPLTPFGWYCKYGYGSAGGCGNDHSPYESYSTANPPHASCLVKDSARNGQSSLDAGYSSGSPVPTLDDTGLYRKIESNACSTDV</sequence>
<dbReference type="PANTHER" id="PTHR14107">
    <property type="entry name" value="WD REPEAT PROTEIN"/>
    <property type="match status" value="1"/>
</dbReference>